<dbReference type="Proteomes" id="UP000281553">
    <property type="component" value="Unassembled WGS sequence"/>
</dbReference>
<dbReference type="AlphaFoldDB" id="A0A3P7LEQ0"/>
<evidence type="ECO:0000313" key="3">
    <source>
        <dbReference type="EMBL" id="VDN15334.1"/>
    </source>
</evidence>
<evidence type="ECO:0008006" key="5">
    <source>
        <dbReference type="Google" id="ProtNLM"/>
    </source>
</evidence>
<dbReference type="GO" id="GO:0045505">
    <property type="term" value="F:dynein intermediate chain binding"/>
    <property type="evidence" value="ECO:0007669"/>
    <property type="project" value="TreeGrafter"/>
</dbReference>
<dbReference type="InterPro" id="IPR057978">
    <property type="entry name" value="TPR_DAAF5"/>
</dbReference>
<dbReference type="EMBL" id="UYRU01062164">
    <property type="protein sequence ID" value="VDN15334.1"/>
    <property type="molecule type" value="Genomic_DNA"/>
</dbReference>
<keyword evidence="4" id="KW-1185">Reference proteome</keyword>
<feature type="non-terminal residue" evidence="3">
    <location>
        <position position="480"/>
    </location>
</feature>
<dbReference type="GO" id="GO:0005737">
    <property type="term" value="C:cytoplasm"/>
    <property type="evidence" value="ECO:0007669"/>
    <property type="project" value="TreeGrafter"/>
</dbReference>
<evidence type="ECO:0000259" key="2">
    <source>
        <dbReference type="Pfam" id="PF25757"/>
    </source>
</evidence>
<dbReference type="InterPro" id="IPR052623">
    <property type="entry name" value="DAAF5"/>
</dbReference>
<feature type="domain" description="Dynein axonemal assembly factor 5 HEAT-repeat" evidence="1">
    <location>
        <begin position="274"/>
        <end position="344"/>
    </location>
</feature>
<name>A0A3P7LEQ0_DIBLA</name>
<protein>
    <recommendedName>
        <fullName evidence="5">TOG domain-containing protein</fullName>
    </recommendedName>
</protein>
<dbReference type="Gene3D" id="1.25.10.10">
    <property type="entry name" value="Leucine-rich Repeat Variant"/>
    <property type="match status" value="1"/>
</dbReference>
<gene>
    <name evidence="3" type="ORF">DILT_LOCUS11165</name>
</gene>
<dbReference type="Pfam" id="PF25757">
    <property type="entry name" value="TPR_DNAAF5"/>
    <property type="match status" value="1"/>
</dbReference>
<dbReference type="OrthoDB" id="413572at2759"/>
<dbReference type="InterPro" id="IPR011989">
    <property type="entry name" value="ARM-like"/>
</dbReference>
<dbReference type="PANTHER" id="PTHR16216">
    <property type="entry name" value="DYNEIN ASSEMBLY FACTOR 5, AXONEMAL"/>
    <property type="match status" value="1"/>
</dbReference>
<dbReference type="InterPro" id="IPR056497">
    <property type="entry name" value="HEAT_DAAF5"/>
</dbReference>
<feature type="domain" description="Dynein axonemal assembly factor 5 TPR repeats" evidence="2">
    <location>
        <begin position="15"/>
        <end position="253"/>
    </location>
</feature>
<reference evidence="3 4" key="1">
    <citation type="submission" date="2018-11" db="EMBL/GenBank/DDBJ databases">
        <authorList>
            <consortium name="Pathogen Informatics"/>
        </authorList>
    </citation>
    <scope>NUCLEOTIDE SEQUENCE [LARGE SCALE GENOMIC DNA]</scope>
</reference>
<dbReference type="GO" id="GO:0036158">
    <property type="term" value="P:outer dynein arm assembly"/>
    <property type="evidence" value="ECO:0007669"/>
    <property type="project" value="TreeGrafter"/>
</dbReference>
<dbReference type="InterPro" id="IPR016024">
    <property type="entry name" value="ARM-type_fold"/>
</dbReference>
<dbReference type="PANTHER" id="PTHR16216:SF2">
    <property type="entry name" value="DYNEIN AXONEMAL ASSEMBLY FACTOR 5"/>
    <property type="match status" value="1"/>
</dbReference>
<dbReference type="GO" id="GO:0036159">
    <property type="term" value="P:inner dynein arm assembly"/>
    <property type="evidence" value="ECO:0007669"/>
    <property type="project" value="TreeGrafter"/>
</dbReference>
<sequence length="480" mass="53528">MTFVVTESSRTLSLLSSEIKAKRRESLEQITHDIDENLPNAKISEIEVYCSYIVPHVVTSFSDPVESHRERAVQIIFKLCDAIEDSSPLLPHLMPILVKRFTDKEFMEEAEEIRLFSLKLLLNMLRKIKKDPSFTPDYCLIIQSALADSYPDIKVICCDLLSELSTKFSAAFYRSAEPILKPLLKNITHQQHRVRVATVKAVGTVFAHCKGEFVDYTIVPLTQRLFDASIPVRKAVTNVVGDWLLNLMDRLKYQKENEDQLKDKIDFDAGVPPNYPTGQMRPNFGCREIIHRTASRILPGLCKDLSDWQDDTRKKASGLLPILLLHLENAVTQHTQVLISGISTGVGDGLQRTISTNAGGGTIYLLLMSPDRGVPNFYTLTKEVPSAPSANSRDGAPSSEATEALQVLKQLYLATRYVSCFVSPNVWWKLAYESARRCNETTSPTSLAGNLFMLANLISGASTQDLTSTAADKPDLPCFA</sequence>
<evidence type="ECO:0000259" key="1">
    <source>
        <dbReference type="Pfam" id="PF24573"/>
    </source>
</evidence>
<dbReference type="SUPFAM" id="SSF48371">
    <property type="entry name" value="ARM repeat"/>
    <property type="match status" value="1"/>
</dbReference>
<dbReference type="GO" id="GO:0003341">
    <property type="term" value="P:cilium movement"/>
    <property type="evidence" value="ECO:0007669"/>
    <property type="project" value="TreeGrafter"/>
</dbReference>
<dbReference type="Pfam" id="PF24573">
    <property type="entry name" value="HEAT_DAAF5"/>
    <property type="match status" value="1"/>
</dbReference>
<proteinExistence type="predicted"/>
<evidence type="ECO:0000313" key="4">
    <source>
        <dbReference type="Proteomes" id="UP000281553"/>
    </source>
</evidence>
<accession>A0A3P7LEQ0</accession>
<organism evidence="3 4">
    <name type="scientific">Dibothriocephalus latus</name>
    <name type="common">Fish tapeworm</name>
    <name type="synonym">Diphyllobothrium latum</name>
    <dbReference type="NCBI Taxonomy" id="60516"/>
    <lineage>
        <taxon>Eukaryota</taxon>
        <taxon>Metazoa</taxon>
        <taxon>Spiralia</taxon>
        <taxon>Lophotrochozoa</taxon>
        <taxon>Platyhelminthes</taxon>
        <taxon>Cestoda</taxon>
        <taxon>Eucestoda</taxon>
        <taxon>Diphyllobothriidea</taxon>
        <taxon>Diphyllobothriidae</taxon>
        <taxon>Dibothriocephalus</taxon>
    </lineage>
</organism>